<dbReference type="PROSITE" id="PS51257">
    <property type="entry name" value="PROKAR_LIPOPROTEIN"/>
    <property type="match status" value="1"/>
</dbReference>
<dbReference type="InterPro" id="IPR008964">
    <property type="entry name" value="Invasin/intimin_cell_adhesion"/>
</dbReference>
<keyword evidence="1" id="KW-0732">Signal</keyword>
<evidence type="ECO:0000259" key="2">
    <source>
        <dbReference type="SMART" id="SM00635"/>
    </source>
</evidence>
<dbReference type="EMBL" id="JACHIA010000021">
    <property type="protein sequence ID" value="MBB6073159.1"/>
    <property type="molecule type" value="Genomic_DNA"/>
</dbReference>
<dbReference type="Proteomes" id="UP000582837">
    <property type="component" value="Unassembled WGS sequence"/>
</dbReference>
<proteinExistence type="predicted"/>
<dbReference type="SUPFAM" id="SSF49373">
    <property type="entry name" value="Invasin/intimin cell-adhesion fragments"/>
    <property type="match status" value="4"/>
</dbReference>
<dbReference type="SMART" id="SM00635">
    <property type="entry name" value="BID_2"/>
    <property type="match status" value="2"/>
</dbReference>
<dbReference type="AlphaFoldDB" id="A0A841H5Y8"/>
<dbReference type="RefSeq" id="WP_170035072.1">
    <property type="nucleotide sequence ID" value="NZ_JABDTL010000001.1"/>
</dbReference>
<accession>A0A841H5Y8</accession>
<keyword evidence="4" id="KW-1185">Reference proteome</keyword>
<evidence type="ECO:0000313" key="3">
    <source>
        <dbReference type="EMBL" id="MBB6073159.1"/>
    </source>
</evidence>
<evidence type="ECO:0000313" key="4">
    <source>
        <dbReference type="Proteomes" id="UP000582837"/>
    </source>
</evidence>
<name>A0A841H5Y8_9BACT</name>
<feature type="domain" description="BIG2" evidence="2">
    <location>
        <begin position="322"/>
        <end position="402"/>
    </location>
</feature>
<dbReference type="Pfam" id="PF02368">
    <property type="entry name" value="Big_2"/>
    <property type="match status" value="2"/>
</dbReference>
<feature type="chain" id="PRO_5033062603" description="BIG2 domain-containing protein" evidence="1">
    <location>
        <begin position="20"/>
        <end position="656"/>
    </location>
</feature>
<dbReference type="Gene3D" id="2.60.40.10">
    <property type="entry name" value="Immunoglobulins"/>
    <property type="match status" value="2"/>
</dbReference>
<dbReference type="InterPro" id="IPR013783">
    <property type="entry name" value="Ig-like_fold"/>
</dbReference>
<organism evidence="3 4">
    <name type="scientific">Longimicrobium terrae</name>
    <dbReference type="NCBI Taxonomy" id="1639882"/>
    <lineage>
        <taxon>Bacteria</taxon>
        <taxon>Pseudomonadati</taxon>
        <taxon>Gemmatimonadota</taxon>
        <taxon>Longimicrobiia</taxon>
        <taxon>Longimicrobiales</taxon>
        <taxon>Longimicrobiaceae</taxon>
        <taxon>Longimicrobium</taxon>
    </lineage>
</organism>
<dbReference type="Gene3D" id="2.60.40.1080">
    <property type="match status" value="2"/>
</dbReference>
<evidence type="ECO:0000256" key="1">
    <source>
        <dbReference type="SAM" id="SignalP"/>
    </source>
</evidence>
<dbReference type="InterPro" id="IPR003343">
    <property type="entry name" value="Big_2"/>
</dbReference>
<reference evidence="3 4" key="1">
    <citation type="submission" date="2020-08" db="EMBL/GenBank/DDBJ databases">
        <title>Genomic Encyclopedia of Type Strains, Phase IV (KMG-IV): sequencing the most valuable type-strain genomes for metagenomic binning, comparative biology and taxonomic classification.</title>
        <authorList>
            <person name="Goeker M."/>
        </authorList>
    </citation>
    <scope>NUCLEOTIDE SEQUENCE [LARGE SCALE GENOMIC DNA]</scope>
    <source>
        <strain evidence="3 4">DSM 29007</strain>
    </source>
</reference>
<protein>
    <recommendedName>
        <fullName evidence="2">BIG2 domain-containing protein</fullName>
    </recommendedName>
</protein>
<sequence>MLRTHLRSILVGACLAALAACSGDRPTATAPDASLQSKSTSTGLLLVSGGGQSGSPATPLPEPVIVRVLDQRGAPVPNANLNFLASAGVAFPRQTRTDADGYAQTVWTLGPSAGEQTLRVSGTGGTLTLSANALISSKLQKVSGDSQTATAGTLLPAPLMVRAVTRDGRPAAGVTVLWTAGGGGSLSPLLARTGADGIASARWMLGAEGAQTARATTLGAMGLISVEFRATLAAKVARVQVAPDPLALLTGRTGVLVATAYDAQNRMITGRQVAWTSSAPAIASVAAGGVVTGVAAGSARVTATVDGVAGSAAVQVTAPVPGIASVRVTPATVSVAVGGTAVLAAVVTDSAGRTVTGKRVTWASAAPGIARVDTAGRVTGVAAGSARVSATVEGKVGYADVTVTAPASGTGPIIGGIQINTTNPARPRDRFIVQIFAVQDPDGVMAVSVTARSPDGRQTATCNMLPSQSYAVQFPGPPHMPWNCYMQLPENAQHGRWTLDPVAARDSKGNVTTLTGAVLVATRQLNTVTFEVENLAYDKVPPAINGMSLKVTPYSNAYNHGWEFEARMPASDVGAGVAGGGMEIRSPGGALSRIFTCIPETFGSAVLVCRMRVLSTEAAGEIVVYSASVSDKAENWRSYSTAQLESAGYQARIAIP</sequence>
<gene>
    <name evidence="3" type="ORF">HNQ61_004826</name>
</gene>
<feature type="domain" description="BIG2" evidence="2">
    <location>
        <begin position="235"/>
        <end position="315"/>
    </location>
</feature>
<feature type="signal peptide" evidence="1">
    <location>
        <begin position="1"/>
        <end position="19"/>
    </location>
</feature>
<comment type="caution">
    <text evidence="3">The sequence shown here is derived from an EMBL/GenBank/DDBJ whole genome shotgun (WGS) entry which is preliminary data.</text>
</comment>